<dbReference type="AlphaFoldDB" id="A0A4S4AL03"/>
<comment type="function">
    <text evidence="4">Involved in chromosome partition. Localize to both poles of the predivisional cell following completion of DNA replication. Binds to the DNA origin of replication.</text>
</comment>
<evidence type="ECO:0000256" key="1">
    <source>
        <dbReference type="ARBA" id="ARBA00006295"/>
    </source>
</evidence>
<dbReference type="Pfam" id="PF02195">
    <property type="entry name" value="ParB_N"/>
    <property type="match status" value="1"/>
</dbReference>
<proteinExistence type="inferred from homology"/>
<sequence>MTPPKLKGLGRGLDALLAANRDDDVEQGELQTLRAELLQPGKYQPRTRMDPGSLEELAASIKAQGVMQPILVRPLPAVDGSPRYEIIAGERRWRAARIAGLADVPCLVRDIPDEAALAMSLIENIQREDLNPLEEAGGIQRLIDEFGMTHQQAADAVGRSRPAASNLLRLLNLAVPVQELLMAGDIDMGHARALLPLDGANQIQLANHVAARGLSVRETERLVQHTLNPRQKKAAPPPDRDLLRLEEELSDAIGATVKIKANRKGVGEVAIRFADLDQLDGLLARLRQ</sequence>
<dbReference type="GO" id="GO:0045881">
    <property type="term" value="P:positive regulation of sporulation resulting in formation of a cellular spore"/>
    <property type="evidence" value="ECO:0007669"/>
    <property type="project" value="TreeGrafter"/>
</dbReference>
<dbReference type="InterPro" id="IPR036086">
    <property type="entry name" value="ParB/Sulfiredoxin_sf"/>
</dbReference>
<dbReference type="FunFam" id="3.90.1530.30:FF:000001">
    <property type="entry name" value="Chromosome partitioning protein ParB"/>
    <property type="match status" value="1"/>
</dbReference>
<dbReference type="InterPro" id="IPR057240">
    <property type="entry name" value="ParB_dimer_C"/>
</dbReference>
<dbReference type="InterPro" id="IPR003115">
    <property type="entry name" value="ParB_N"/>
</dbReference>
<dbReference type="FunFam" id="1.10.10.2830:FF:000001">
    <property type="entry name" value="Chromosome partitioning protein ParB"/>
    <property type="match status" value="1"/>
</dbReference>
<evidence type="ECO:0000313" key="6">
    <source>
        <dbReference type="EMBL" id="THF60175.1"/>
    </source>
</evidence>
<dbReference type="OrthoDB" id="9802051at2"/>
<dbReference type="InterPro" id="IPR004437">
    <property type="entry name" value="ParB/RepB/Spo0J"/>
</dbReference>
<evidence type="ECO:0000259" key="5">
    <source>
        <dbReference type="SMART" id="SM00470"/>
    </source>
</evidence>
<dbReference type="SUPFAM" id="SSF110849">
    <property type="entry name" value="ParB/Sulfiredoxin"/>
    <property type="match status" value="1"/>
</dbReference>
<dbReference type="Pfam" id="PF23552">
    <property type="entry name" value="ParB_C"/>
    <property type="match status" value="1"/>
</dbReference>
<keyword evidence="3" id="KW-0238">DNA-binding</keyword>
<gene>
    <name evidence="6" type="ORF">E6O51_14705</name>
</gene>
<dbReference type="SUPFAM" id="SSF109709">
    <property type="entry name" value="KorB DNA-binding domain-like"/>
    <property type="match status" value="1"/>
</dbReference>
<organism evidence="6 7">
    <name type="scientific">Pseudothauera rhizosphaerae</name>
    <dbReference type="NCBI Taxonomy" id="2565932"/>
    <lineage>
        <taxon>Bacteria</taxon>
        <taxon>Pseudomonadati</taxon>
        <taxon>Pseudomonadota</taxon>
        <taxon>Betaproteobacteria</taxon>
        <taxon>Rhodocyclales</taxon>
        <taxon>Zoogloeaceae</taxon>
        <taxon>Pseudothauera</taxon>
    </lineage>
</organism>
<protein>
    <submittedName>
        <fullName evidence="6">ParB/RepB/Spo0J family partition protein</fullName>
    </submittedName>
</protein>
<dbReference type="Gene3D" id="1.10.10.2830">
    <property type="match status" value="1"/>
</dbReference>
<dbReference type="Gene3D" id="3.90.1530.30">
    <property type="match status" value="1"/>
</dbReference>
<dbReference type="GO" id="GO:0007059">
    <property type="term" value="P:chromosome segregation"/>
    <property type="evidence" value="ECO:0007669"/>
    <property type="project" value="UniProtKB-KW"/>
</dbReference>
<reference evidence="6 7" key="1">
    <citation type="submission" date="2019-04" db="EMBL/GenBank/DDBJ databases">
        <title>Azoarcus rhizosphaerae sp. nov. isolated from rhizosphere of Ficus religiosa.</title>
        <authorList>
            <person name="Lin S.-Y."/>
            <person name="Hameed A."/>
            <person name="Hsu Y.-H."/>
            <person name="Young C.-C."/>
        </authorList>
    </citation>
    <scope>NUCLEOTIDE SEQUENCE [LARGE SCALE GENOMIC DNA]</scope>
    <source>
        <strain evidence="6 7">CC-YHH848</strain>
    </source>
</reference>
<dbReference type="PANTHER" id="PTHR33375:SF1">
    <property type="entry name" value="CHROMOSOME-PARTITIONING PROTEIN PARB-RELATED"/>
    <property type="match status" value="1"/>
</dbReference>
<dbReference type="EMBL" id="SSOD01000012">
    <property type="protein sequence ID" value="THF60175.1"/>
    <property type="molecule type" value="Genomic_DNA"/>
</dbReference>
<dbReference type="CDD" id="cd16393">
    <property type="entry name" value="SPO0J_N"/>
    <property type="match status" value="1"/>
</dbReference>
<dbReference type="InterPro" id="IPR041468">
    <property type="entry name" value="HTH_ParB/Spo0J"/>
</dbReference>
<feature type="domain" description="ParB-like N-terminal" evidence="5">
    <location>
        <begin position="31"/>
        <end position="125"/>
    </location>
</feature>
<dbReference type="SMART" id="SM00470">
    <property type="entry name" value="ParB"/>
    <property type="match status" value="1"/>
</dbReference>
<evidence type="ECO:0000256" key="2">
    <source>
        <dbReference type="ARBA" id="ARBA00022829"/>
    </source>
</evidence>
<evidence type="ECO:0000256" key="3">
    <source>
        <dbReference type="ARBA" id="ARBA00023125"/>
    </source>
</evidence>
<evidence type="ECO:0000313" key="7">
    <source>
        <dbReference type="Proteomes" id="UP000307956"/>
    </source>
</evidence>
<dbReference type="NCBIfam" id="TIGR00180">
    <property type="entry name" value="parB_part"/>
    <property type="match status" value="1"/>
</dbReference>
<name>A0A4S4AL03_9RHOO</name>
<keyword evidence="7" id="KW-1185">Reference proteome</keyword>
<dbReference type="InterPro" id="IPR050336">
    <property type="entry name" value="Chromosome_partition/occlusion"/>
</dbReference>
<dbReference type="PANTHER" id="PTHR33375">
    <property type="entry name" value="CHROMOSOME-PARTITIONING PROTEIN PARB-RELATED"/>
    <property type="match status" value="1"/>
</dbReference>
<comment type="similarity">
    <text evidence="1">Belongs to the ParB family.</text>
</comment>
<evidence type="ECO:0000256" key="4">
    <source>
        <dbReference type="ARBA" id="ARBA00025472"/>
    </source>
</evidence>
<accession>A0A4S4AL03</accession>
<dbReference type="RefSeq" id="WP_136385756.1">
    <property type="nucleotide sequence ID" value="NZ_SSOD01000012.1"/>
</dbReference>
<dbReference type="GO" id="GO:0003677">
    <property type="term" value="F:DNA binding"/>
    <property type="evidence" value="ECO:0007669"/>
    <property type="project" value="UniProtKB-KW"/>
</dbReference>
<dbReference type="Proteomes" id="UP000307956">
    <property type="component" value="Unassembled WGS sequence"/>
</dbReference>
<comment type="caution">
    <text evidence="6">The sequence shown here is derived from an EMBL/GenBank/DDBJ whole genome shotgun (WGS) entry which is preliminary data.</text>
</comment>
<dbReference type="GO" id="GO:0005694">
    <property type="term" value="C:chromosome"/>
    <property type="evidence" value="ECO:0007669"/>
    <property type="project" value="TreeGrafter"/>
</dbReference>
<dbReference type="Pfam" id="PF17762">
    <property type="entry name" value="HTH_ParB"/>
    <property type="match status" value="1"/>
</dbReference>
<keyword evidence="2" id="KW-0159">Chromosome partition</keyword>